<dbReference type="EMBL" id="CASHTH010002642">
    <property type="protein sequence ID" value="CAI8033075.1"/>
    <property type="molecule type" value="Genomic_DNA"/>
</dbReference>
<feature type="compositionally biased region" description="Polar residues" evidence="1">
    <location>
        <begin position="237"/>
        <end position="247"/>
    </location>
</feature>
<proteinExistence type="predicted"/>
<sequence length="247" mass="26831">MLSIVFGSREVTSWSGKGERERSLRSNEIVLCCSPSPSLREGLRSRPRVALFDLAAIEDAGASRRDDFSLRSKDAVRRSSLPLFSRPRVALLNDGATDRGVVSLSPTVRSNEVVRFSDAFRSNDVVRFSDAFRSNEVVVRFSDGFRSNDVVRFSDAACSRLMVLLLKDGTSGIFSFSLCVRSKETVLLSLFSLEALGLSFGAVVDDRHVLELLPSVVVTSGVDEGTTDSCVADKTPGSPTSSPRSVL</sequence>
<reference evidence="2" key="1">
    <citation type="submission" date="2023-03" db="EMBL/GenBank/DDBJ databases">
        <authorList>
            <person name="Steffen K."/>
            <person name="Cardenas P."/>
        </authorList>
    </citation>
    <scope>NUCLEOTIDE SEQUENCE</scope>
</reference>
<feature type="region of interest" description="Disordered" evidence="1">
    <location>
        <begin position="228"/>
        <end position="247"/>
    </location>
</feature>
<evidence type="ECO:0000256" key="1">
    <source>
        <dbReference type="SAM" id="MobiDB-lite"/>
    </source>
</evidence>
<protein>
    <submittedName>
        <fullName evidence="2">Uncharacterized protein</fullName>
    </submittedName>
</protein>
<keyword evidence="3" id="KW-1185">Reference proteome</keyword>
<organism evidence="2 3">
    <name type="scientific">Geodia barretti</name>
    <name type="common">Barrett's horny sponge</name>
    <dbReference type="NCBI Taxonomy" id="519541"/>
    <lineage>
        <taxon>Eukaryota</taxon>
        <taxon>Metazoa</taxon>
        <taxon>Porifera</taxon>
        <taxon>Demospongiae</taxon>
        <taxon>Heteroscleromorpha</taxon>
        <taxon>Tetractinellida</taxon>
        <taxon>Astrophorina</taxon>
        <taxon>Geodiidae</taxon>
        <taxon>Geodia</taxon>
    </lineage>
</organism>
<dbReference type="Proteomes" id="UP001174909">
    <property type="component" value="Unassembled WGS sequence"/>
</dbReference>
<gene>
    <name evidence="2" type="ORF">GBAR_LOCUS18659</name>
</gene>
<accession>A0AA35SMZ1</accession>
<name>A0AA35SMZ1_GEOBA</name>
<evidence type="ECO:0000313" key="2">
    <source>
        <dbReference type="EMBL" id="CAI8033075.1"/>
    </source>
</evidence>
<comment type="caution">
    <text evidence="2">The sequence shown here is derived from an EMBL/GenBank/DDBJ whole genome shotgun (WGS) entry which is preliminary data.</text>
</comment>
<dbReference type="AlphaFoldDB" id="A0AA35SMZ1"/>
<feature type="non-terminal residue" evidence="2">
    <location>
        <position position="1"/>
    </location>
</feature>
<evidence type="ECO:0000313" key="3">
    <source>
        <dbReference type="Proteomes" id="UP001174909"/>
    </source>
</evidence>